<dbReference type="InterPro" id="IPR050080">
    <property type="entry name" value="RNase_PH"/>
</dbReference>
<dbReference type="GO" id="GO:0016075">
    <property type="term" value="P:rRNA catabolic process"/>
    <property type="evidence" value="ECO:0007669"/>
    <property type="project" value="TreeGrafter"/>
</dbReference>
<dbReference type="AlphaFoldDB" id="A0A7T9I2L8"/>
<feature type="compositionally biased region" description="Basic and acidic residues" evidence="7">
    <location>
        <begin position="321"/>
        <end position="332"/>
    </location>
</feature>
<dbReference type="GO" id="GO:0000956">
    <property type="term" value="P:nuclear-transcribed mRNA catabolic process"/>
    <property type="evidence" value="ECO:0007669"/>
    <property type="project" value="UniProtKB-ARBA"/>
</dbReference>
<dbReference type="EMBL" id="CP064981">
    <property type="protein sequence ID" value="QQR93186.1"/>
    <property type="molecule type" value="Genomic_DNA"/>
</dbReference>
<evidence type="ECO:0000256" key="5">
    <source>
        <dbReference type="ARBA" id="ARBA00022839"/>
    </source>
</evidence>
<sequence>MKPQVEGKEWWVDSKGKRIDGRSVTDLRDITIKAGVLPNADGSCYLEWGQNKVLVSVHGPRECLPKHQANPYKATVRYNYRMATFSVTERKNPRPGRREVEISKVSGEALERAIFLEKFPNTAIDIFVEVLDANAGTRIACLTAAAVAVADAGIPMRDLVTGITVGRAEGNAIIDLNKHEEDAPDAVDMAVAFLPNSKEVVLLQMDGEMTSKEFENLMEMAADNASKVYELQKAALKESVLSKSPEQIPGMDEVTDTGAPRMEAMSEEEQEMLKPRDPMAFHGHEFEEETKIEPKPAKKGKKDPKKADETIDEDSGEDYSDMERDAYDGGKE</sequence>
<evidence type="ECO:0000259" key="8">
    <source>
        <dbReference type="Pfam" id="PF01138"/>
    </source>
</evidence>
<dbReference type="Pfam" id="PF01138">
    <property type="entry name" value="RNase_PH"/>
    <property type="match status" value="1"/>
</dbReference>
<gene>
    <name evidence="10" type="ORF">IPJ89_05265</name>
</gene>
<dbReference type="GO" id="GO:0003723">
    <property type="term" value="F:RNA binding"/>
    <property type="evidence" value="ECO:0007669"/>
    <property type="project" value="TreeGrafter"/>
</dbReference>
<accession>A0A7T9I2L8</accession>
<keyword evidence="4" id="KW-0271">Exosome</keyword>
<comment type="similarity">
    <text evidence="2">Belongs to the RNase PH family.</text>
</comment>
<keyword evidence="3" id="KW-0963">Cytoplasm</keyword>
<dbReference type="InterPro" id="IPR036345">
    <property type="entry name" value="ExoRNase_PH_dom2_sf"/>
</dbReference>
<evidence type="ECO:0000256" key="1">
    <source>
        <dbReference type="ARBA" id="ARBA00004496"/>
    </source>
</evidence>
<feature type="compositionally biased region" description="Basic and acidic residues" evidence="7">
    <location>
        <begin position="271"/>
        <end position="296"/>
    </location>
</feature>
<evidence type="ECO:0000256" key="6">
    <source>
        <dbReference type="ARBA" id="ARBA00062149"/>
    </source>
</evidence>
<dbReference type="SUPFAM" id="SSF54211">
    <property type="entry name" value="Ribosomal protein S5 domain 2-like"/>
    <property type="match status" value="1"/>
</dbReference>
<feature type="domain" description="Exoribonuclease phosphorolytic" evidence="8">
    <location>
        <begin position="27"/>
        <end position="155"/>
    </location>
</feature>
<dbReference type="InterPro" id="IPR001247">
    <property type="entry name" value="ExoRNase_PH_dom1"/>
</dbReference>
<dbReference type="PANTHER" id="PTHR11953:SF0">
    <property type="entry name" value="EXOSOME COMPLEX COMPONENT RRP41"/>
    <property type="match status" value="1"/>
</dbReference>
<keyword evidence="5 10" id="KW-0269">Exonuclease</keyword>
<dbReference type="FunFam" id="3.30.230.70:FF:000004">
    <property type="entry name" value="Exosome complex component Rrp41"/>
    <property type="match status" value="1"/>
</dbReference>
<evidence type="ECO:0000256" key="2">
    <source>
        <dbReference type="ARBA" id="ARBA00006678"/>
    </source>
</evidence>
<protein>
    <submittedName>
        <fullName evidence="10">Exosome complex exonuclease Rrp41</fullName>
    </submittedName>
</protein>
<organism evidence="10">
    <name type="scientific">Candidatus Iainarchaeum sp</name>
    <dbReference type="NCBI Taxonomy" id="3101447"/>
    <lineage>
        <taxon>Archaea</taxon>
        <taxon>Candidatus Iainarchaeota</taxon>
        <taxon>Candidatus Iainarchaeia</taxon>
        <taxon>Candidatus Iainarchaeales</taxon>
        <taxon>Candidatus Iainarchaeaceae</taxon>
        <taxon>Candidatus Iainarchaeum</taxon>
    </lineage>
</organism>
<dbReference type="InterPro" id="IPR020568">
    <property type="entry name" value="Ribosomal_Su5_D2-typ_SF"/>
</dbReference>
<keyword evidence="5 10" id="KW-0540">Nuclease</keyword>
<dbReference type="Proteomes" id="UP000596004">
    <property type="component" value="Chromosome"/>
</dbReference>
<evidence type="ECO:0000259" key="9">
    <source>
        <dbReference type="Pfam" id="PF03725"/>
    </source>
</evidence>
<dbReference type="SUPFAM" id="SSF55666">
    <property type="entry name" value="Ribonuclease PH domain 2-like"/>
    <property type="match status" value="1"/>
</dbReference>
<dbReference type="Gene3D" id="3.30.230.70">
    <property type="entry name" value="GHMP Kinase, N-terminal domain"/>
    <property type="match status" value="1"/>
</dbReference>
<dbReference type="Pfam" id="PF03725">
    <property type="entry name" value="RNase_PH_C"/>
    <property type="match status" value="1"/>
</dbReference>
<feature type="compositionally biased region" description="Acidic residues" evidence="7">
    <location>
        <begin position="310"/>
        <end position="320"/>
    </location>
</feature>
<name>A0A7T9I2L8_9ARCH</name>
<evidence type="ECO:0000313" key="10">
    <source>
        <dbReference type="EMBL" id="QQR93186.1"/>
    </source>
</evidence>
<feature type="domain" description="Exoribonuclease phosphorolytic" evidence="9">
    <location>
        <begin position="158"/>
        <end position="223"/>
    </location>
</feature>
<dbReference type="GO" id="GO:0004527">
    <property type="term" value="F:exonuclease activity"/>
    <property type="evidence" value="ECO:0007669"/>
    <property type="project" value="UniProtKB-KW"/>
</dbReference>
<keyword evidence="5 10" id="KW-0378">Hydrolase</keyword>
<dbReference type="GO" id="GO:0010467">
    <property type="term" value="P:gene expression"/>
    <property type="evidence" value="ECO:0007669"/>
    <property type="project" value="UniProtKB-ARBA"/>
</dbReference>
<comment type="subcellular location">
    <subcellularLocation>
        <location evidence="1">Cytoplasm</location>
    </subcellularLocation>
</comment>
<dbReference type="InterPro" id="IPR027408">
    <property type="entry name" value="PNPase/RNase_PH_dom_sf"/>
</dbReference>
<evidence type="ECO:0000256" key="4">
    <source>
        <dbReference type="ARBA" id="ARBA00022835"/>
    </source>
</evidence>
<dbReference type="PANTHER" id="PTHR11953">
    <property type="entry name" value="EXOSOME COMPLEX COMPONENT"/>
    <property type="match status" value="1"/>
</dbReference>
<comment type="subunit">
    <text evidence="6">Component of the archaeal exosome complex. Forms a hexameric ring-like arrangement composed of 3 Rrp41-Rrp42 heterodimers. The hexameric ring associates with a trimer of Rrp4 and/or Csl4 subunits.</text>
</comment>
<feature type="region of interest" description="Disordered" evidence="7">
    <location>
        <begin position="264"/>
        <end position="332"/>
    </location>
</feature>
<proteinExistence type="inferred from homology"/>
<evidence type="ECO:0000256" key="7">
    <source>
        <dbReference type="SAM" id="MobiDB-lite"/>
    </source>
</evidence>
<dbReference type="InterPro" id="IPR015847">
    <property type="entry name" value="ExoRNase_PH_dom2"/>
</dbReference>
<evidence type="ECO:0000256" key="3">
    <source>
        <dbReference type="ARBA" id="ARBA00022490"/>
    </source>
</evidence>
<dbReference type="GO" id="GO:0000177">
    <property type="term" value="C:cytoplasmic exosome (RNase complex)"/>
    <property type="evidence" value="ECO:0007669"/>
    <property type="project" value="TreeGrafter"/>
</dbReference>
<reference evidence="10" key="1">
    <citation type="submission" date="2020-11" db="EMBL/GenBank/DDBJ databases">
        <title>Connecting structure to function with the recovery of over 1000 high-quality activated sludge metagenome-assembled genomes encoding full-length rRNA genes using long-read sequencing.</title>
        <authorList>
            <person name="Singleton C.M."/>
            <person name="Petriglieri F."/>
            <person name="Kristensen J.M."/>
            <person name="Kirkegaard R.H."/>
            <person name="Michaelsen T.Y."/>
            <person name="Andersen M.H."/>
            <person name="Karst S.M."/>
            <person name="Dueholm M.S."/>
            <person name="Nielsen P.H."/>
            <person name="Albertsen M."/>
        </authorList>
    </citation>
    <scope>NUCLEOTIDE SEQUENCE</scope>
    <source>
        <strain evidence="10">Fred_18-Q3-R57-64_BAT3C.431</strain>
    </source>
</reference>